<feature type="transmembrane region" description="Helical" evidence="1">
    <location>
        <begin position="70"/>
        <end position="90"/>
    </location>
</feature>
<sequence>MLHFVLVGALPFAGTSTYYAVNQGEIALVWARYPSGVQTTSTFALSVSFLFVYVRERRAAVVVPNQLKRLCIGTLSNTALVLTILSRLILTFKLPPHYFFVTEPSGSDIPDALSVGERFVLATWHGETSTGCDTD</sequence>
<dbReference type="EMBL" id="GIFC01010529">
    <property type="protein sequence ID" value="MXU92612.1"/>
    <property type="molecule type" value="Transcribed_RNA"/>
</dbReference>
<name>A0A6B0USE5_IXORI</name>
<accession>A0A6B0USE5</accession>
<keyword evidence="1" id="KW-0812">Transmembrane</keyword>
<evidence type="ECO:0000256" key="1">
    <source>
        <dbReference type="SAM" id="Phobius"/>
    </source>
</evidence>
<evidence type="ECO:0000313" key="2">
    <source>
        <dbReference type="EMBL" id="MXU92612.1"/>
    </source>
</evidence>
<dbReference type="AlphaFoldDB" id="A0A6B0USE5"/>
<organism evidence="2">
    <name type="scientific">Ixodes ricinus</name>
    <name type="common">Common tick</name>
    <name type="synonym">Acarus ricinus</name>
    <dbReference type="NCBI Taxonomy" id="34613"/>
    <lineage>
        <taxon>Eukaryota</taxon>
        <taxon>Metazoa</taxon>
        <taxon>Ecdysozoa</taxon>
        <taxon>Arthropoda</taxon>
        <taxon>Chelicerata</taxon>
        <taxon>Arachnida</taxon>
        <taxon>Acari</taxon>
        <taxon>Parasitiformes</taxon>
        <taxon>Ixodida</taxon>
        <taxon>Ixodoidea</taxon>
        <taxon>Ixodidae</taxon>
        <taxon>Ixodinae</taxon>
        <taxon>Ixodes</taxon>
    </lineage>
</organism>
<reference evidence="2" key="1">
    <citation type="submission" date="2019-12" db="EMBL/GenBank/DDBJ databases">
        <title>An insight into the sialome of adult female Ixodes ricinus ticks feeding for 6 days.</title>
        <authorList>
            <person name="Perner J."/>
            <person name="Ribeiro J.M.C."/>
        </authorList>
    </citation>
    <scope>NUCLEOTIDE SEQUENCE</scope>
    <source>
        <strain evidence="2">Semi-engorged</strain>
        <tissue evidence="2">Salivary glands</tissue>
    </source>
</reference>
<feature type="transmembrane region" description="Helical" evidence="1">
    <location>
        <begin position="33"/>
        <end position="54"/>
    </location>
</feature>
<proteinExistence type="predicted"/>
<keyword evidence="1" id="KW-1133">Transmembrane helix</keyword>
<protein>
    <submittedName>
        <fullName evidence="2">Uncharacterized protein</fullName>
    </submittedName>
</protein>
<keyword evidence="1" id="KW-0472">Membrane</keyword>